<dbReference type="EMBL" id="BQNZ01000003">
    <property type="protein sequence ID" value="GKH73374.1"/>
    <property type="molecule type" value="Genomic_DNA"/>
</dbReference>
<reference evidence="1" key="1">
    <citation type="submission" date="2022-01" db="EMBL/GenBank/DDBJ databases">
        <title>Novel bile acid biosynthetic pathways are enriched in the microbiome of centenarians.</title>
        <authorList>
            <person name="Sato Y."/>
            <person name="Atarashi K."/>
            <person name="Plichta R.D."/>
            <person name="Arai Y."/>
            <person name="Sasajima S."/>
            <person name="Kearney M.S."/>
            <person name="Suda W."/>
            <person name="Takeshita K."/>
            <person name="Sasaki T."/>
            <person name="Okamoto S."/>
            <person name="Skelly N.A."/>
            <person name="Okamura Y."/>
            <person name="Vlamakis H."/>
            <person name="Li Y."/>
            <person name="Tanoue T."/>
            <person name="Takei H."/>
            <person name="Nittono H."/>
            <person name="Narushima S."/>
            <person name="Irie J."/>
            <person name="Itoh H."/>
            <person name="Moriya K."/>
            <person name="Sugiura Y."/>
            <person name="Suematsu M."/>
            <person name="Moritoki N."/>
            <person name="Shibata S."/>
            <person name="Littman R.D."/>
            <person name="Fischbach A.M."/>
            <person name="Uwamino Y."/>
            <person name="Inoue T."/>
            <person name="Honda A."/>
            <person name="Hattori M."/>
            <person name="Murai T."/>
            <person name="Xavier J.R."/>
            <person name="Hirose N."/>
            <person name="Honda K."/>
        </authorList>
    </citation>
    <scope>NUCLEOTIDE SEQUENCE</scope>
    <source>
        <strain evidence="1">CE91-St3</strain>
    </source>
</reference>
<name>A0AA37KAW6_9BACT</name>
<evidence type="ECO:0000313" key="2">
    <source>
        <dbReference type="Proteomes" id="UP001055114"/>
    </source>
</evidence>
<sequence length="89" mass="9739">MQYEQIFALKKCKYLVPSDYMLPINNNSADCTVTANFAAMPKTKCSIFISIMCTVAGTEDVRIDNYQIIGPSMRSGESIGGMGTVESDL</sequence>
<dbReference type="AlphaFoldDB" id="A0AA37KAW6"/>
<comment type="caution">
    <text evidence="1">The sequence shown here is derived from an EMBL/GenBank/DDBJ whole genome shotgun (WGS) entry which is preliminary data.</text>
</comment>
<protein>
    <submittedName>
        <fullName evidence="1">Uncharacterized protein</fullName>
    </submittedName>
</protein>
<evidence type="ECO:0000313" key="1">
    <source>
        <dbReference type="EMBL" id="GKH73374.1"/>
    </source>
</evidence>
<dbReference type="RefSeq" id="WP_122298780.1">
    <property type="nucleotide sequence ID" value="NZ_JAJCQX010000051.1"/>
</dbReference>
<dbReference type="Proteomes" id="UP001055114">
    <property type="component" value="Unassembled WGS sequence"/>
</dbReference>
<accession>A0AA37KAW6</accession>
<gene>
    <name evidence="1" type="ORF">CE91St3_32370</name>
</gene>
<organism evidence="1 2">
    <name type="scientific">Parabacteroides merdae</name>
    <dbReference type="NCBI Taxonomy" id="46503"/>
    <lineage>
        <taxon>Bacteria</taxon>
        <taxon>Pseudomonadati</taxon>
        <taxon>Bacteroidota</taxon>
        <taxon>Bacteroidia</taxon>
        <taxon>Bacteroidales</taxon>
        <taxon>Tannerellaceae</taxon>
        <taxon>Parabacteroides</taxon>
    </lineage>
</organism>
<proteinExistence type="predicted"/>